<dbReference type="Proteomes" id="UP000237684">
    <property type="component" value="Unassembled WGS sequence"/>
</dbReference>
<keyword evidence="15" id="KW-1185">Reference proteome</keyword>
<keyword evidence="5 10" id="KW-0819">tRNA processing</keyword>
<evidence type="ECO:0000256" key="5">
    <source>
        <dbReference type="ARBA" id="ARBA00022694"/>
    </source>
</evidence>
<dbReference type="Gene3D" id="1.10.20.140">
    <property type="match status" value="1"/>
</dbReference>
<dbReference type="PANTHER" id="PTHR11088:SF60">
    <property type="entry name" value="TRNA DIMETHYLALLYLTRANSFERASE"/>
    <property type="match status" value="1"/>
</dbReference>
<evidence type="ECO:0000256" key="11">
    <source>
        <dbReference type="RuleBase" id="RU003783"/>
    </source>
</evidence>
<dbReference type="FunCoup" id="A0A2S8STR3">
    <property type="interactions" value="450"/>
</dbReference>
<feature type="binding site" evidence="10">
    <location>
        <begin position="15"/>
        <end position="20"/>
    </location>
    <ligand>
        <name>substrate</name>
    </ligand>
</feature>
<organism evidence="14 15">
    <name type="scientific">Abditibacterium utsteinense</name>
    <dbReference type="NCBI Taxonomy" id="1960156"/>
    <lineage>
        <taxon>Bacteria</taxon>
        <taxon>Pseudomonadati</taxon>
        <taxon>Abditibacteriota</taxon>
        <taxon>Abditibacteriia</taxon>
        <taxon>Abditibacteriales</taxon>
        <taxon>Abditibacteriaceae</taxon>
        <taxon>Abditibacterium</taxon>
    </lineage>
</organism>
<feature type="site" description="Interaction with substrate tRNA" evidence="10">
    <location>
        <position position="127"/>
    </location>
</feature>
<evidence type="ECO:0000256" key="9">
    <source>
        <dbReference type="ARBA" id="ARBA00049563"/>
    </source>
</evidence>
<protein>
    <recommendedName>
        <fullName evidence="10">tRNA dimethylallyltransferase</fullName>
        <ecNumber evidence="10">2.5.1.75</ecNumber>
    </recommendedName>
    <alternativeName>
        <fullName evidence="10">Dimethylallyl diphosphate:tRNA dimethylallyltransferase</fullName>
        <shortName evidence="10">DMAPP:tRNA dimethylallyltransferase</shortName>
        <shortName evidence="10">DMATase</shortName>
    </alternativeName>
    <alternativeName>
        <fullName evidence="10">Isopentenyl-diphosphate:tRNA isopentenyltransferase</fullName>
        <shortName evidence="10">IPP transferase</shortName>
        <shortName evidence="10">IPPT</shortName>
        <shortName evidence="10">IPTase</shortName>
    </alternativeName>
</protein>
<dbReference type="GO" id="GO:0052381">
    <property type="term" value="F:tRNA dimethylallyltransferase activity"/>
    <property type="evidence" value="ECO:0007669"/>
    <property type="project" value="UniProtKB-UniRule"/>
</dbReference>
<feature type="site" description="Interaction with substrate tRNA" evidence="10">
    <location>
        <position position="104"/>
    </location>
</feature>
<evidence type="ECO:0000256" key="8">
    <source>
        <dbReference type="ARBA" id="ARBA00022842"/>
    </source>
</evidence>
<keyword evidence="6 10" id="KW-0547">Nucleotide-binding</keyword>
<evidence type="ECO:0000313" key="14">
    <source>
        <dbReference type="EMBL" id="PQV64187.1"/>
    </source>
</evidence>
<dbReference type="Pfam" id="PF01715">
    <property type="entry name" value="IPPT"/>
    <property type="match status" value="1"/>
</dbReference>
<dbReference type="EC" id="2.5.1.75" evidence="10"/>
<dbReference type="InParanoid" id="A0A2S8STR3"/>
<feature type="binding site" evidence="10">
    <location>
        <begin position="13"/>
        <end position="20"/>
    </location>
    <ligand>
        <name>ATP</name>
        <dbReference type="ChEBI" id="CHEBI:30616"/>
    </ligand>
</feature>
<dbReference type="GO" id="GO:0005524">
    <property type="term" value="F:ATP binding"/>
    <property type="evidence" value="ECO:0007669"/>
    <property type="project" value="UniProtKB-UniRule"/>
</dbReference>
<dbReference type="EMBL" id="NIGF01000006">
    <property type="protein sequence ID" value="PQV64187.1"/>
    <property type="molecule type" value="Genomic_DNA"/>
</dbReference>
<dbReference type="RefSeq" id="WP_105483331.1">
    <property type="nucleotide sequence ID" value="NZ_NIGF01000006.1"/>
</dbReference>
<keyword evidence="8 10" id="KW-0460">Magnesium</keyword>
<evidence type="ECO:0000256" key="7">
    <source>
        <dbReference type="ARBA" id="ARBA00022840"/>
    </source>
</evidence>
<comment type="cofactor">
    <cofactor evidence="1 10">
        <name>Mg(2+)</name>
        <dbReference type="ChEBI" id="CHEBI:18420"/>
    </cofactor>
</comment>
<dbReference type="InterPro" id="IPR027417">
    <property type="entry name" value="P-loop_NTPase"/>
</dbReference>
<evidence type="ECO:0000256" key="6">
    <source>
        <dbReference type="ARBA" id="ARBA00022741"/>
    </source>
</evidence>
<dbReference type="AlphaFoldDB" id="A0A2S8STR3"/>
<dbReference type="Gene3D" id="3.40.50.300">
    <property type="entry name" value="P-loop containing nucleotide triphosphate hydrolases"/>
    <property type="match status" value="1"/>
</dbReference>
<dbReference type="GO" id="GO:0006400">
    <property type="term" value="P:tRNA modification"/>
    <property type="evidence" value="ECO:0007669"/>
    <property type="project" value="TreeGrafter"/>
</dbReference>
<evidence type="ECO:0000256" key="10">
    <source>
        <dbReference type="HAMAP-Rule" id="MF_00185"/>
    </source>
</evidence>
<feature type="region of interest" description="Interaction with substrate tRNA" evidence="10">
    <location>
        <begin position="38"/>
        <end position="41"/>
    </location>
</feature>
<dbReference type="PANTHER" id="PTHR11088">
    <property type="entry name" value="TRNA DIMETHYLALLYLTRANSFERASE"/>
    <property type="match status" value="1"/>
</dbReference>
<keyword evidence="4 10" id="KW-0808">Transferase</keyword>
<reference evidence="14 15" key="1">
    <citation type="journal article" date="2018" name="Syst. Appl. Microbiol.">
        <title>Abditibacterium utsteinense sp. nov., the first cultivated member of candidate phylum FBP, isolated from ice-free Antarctic soil samples.</title>
        <authorList>
            <person name="Tahon G."/>
            <person name="Tytgat B."/>
            <person name="Lebbe L."/>
            <person name="Carlier A."/>
            <person name="Willems A."/>
        </authorList>
    </citation>
    <scope>NUCLEOTIDE SEQUENCE [LARGE SCALE GENOMIC DNA]</scope>
    <source>
        <strain evidence="14 15">LMG 29911</strain>
    </source>
</reference>
<evidence type="ECO:0000256" key="12">
    <source>
        <dbReference type="RuleBase" id="RU003784"/>
    </source>
</evidence>
<dbReference type="NCBIfam" id="TIGR00174">
    <property type="entry name" value="miaA"/>
    <property type="match status" value="1"/>
</dbReference>
<comment type="caution">
    <text evidence="14">The sequence shown here is derived from an EMBL/GenBank/DDBJ whole genome shotgun (WGS) entry which is preliminary data.</text>
</comment>
<dbReference type="SUPFAM" id="SSF52540">
    <property type="entry name" value="P-loop containing nucleoside triphosphate hydrolases"/>
    <property type="match status" value="1"/>
</dbReference>
<evidence type="ECO:0000256" key="3">
    <source>
        <dbReference type="ARBA" id="ARBA00005842"/>
    </source>
</evidence>
<comment type="catalytic activity">
    <reaction evidence="9 10 11">
        <text>adenosine(37) in tRNA + dimethylallyl diphosphate = N(6)-dimethylallyladenosine(37) in tRNA + diphosphate</text>
        <dbReference type="Rhea" id="RHEA:26482"/>
        <dbReference type="Rhea" id="RHEA-COMP:10162"/>
        <dbReference type="Rhea" id="RHEA-COMP:10375"/>
        <dbReference type="ChEBI" id="CHEBI:33019"/>
        <dbReference type="ChEBI" id="CHEBI:57623"/>
        <dbReference type="ChEBI" id="CHEBI:74411"/>
        <dbReference type="ChEBI" id="CHEBI:74415"/>
        <dbReference type="EC" id="2.5.1.75"/>
    </reaction>
</comment>
<comment type="function">
    <text evidence="2 10 12">Catalyzes the transfer of a dimethylallyl group onto the adenine at position 37 in tRNAs that read codons beginning with uridine, leading to the formation of N6-(dimethylallyl)adenosine (i(6)A).</text>
</comment>
<evidence type="ECO:0000256" key="2">
    <source>
        <dbReference type="ARBA" id="ARBA00003213"/>
    </source>
</evidence>
<gene>
    <name evidence="10" type="primary">miaA</name>
    <name evidence="14" type="ORF">B1R32_10631</name>
</gene>
<proteinExistence type="inferred from homology"/>
<dbReference type="HAMAP" id="MF_00185">
    <property type="entry name" value="IPP_trans"/>
    <property type="match status" value="1"/>
</dbReference>
<evidence type="ECO:0000256" key="4">
    <source>
        <dbReference type="ARBA" id="ARBA00022679"/>
    </source>
</evidence>
<keyword evidence="7 10" id="KW-0067">ATP-binding</keyword>
<evidence type="ECO:0000256" key="1">
    <source>
        <dbReference type="ARBA" id="ARBA00001946"/>
    </source>
</evidence>
<dbReference type="InterPro" id="IPR018022">
    <property type="entry name" value="IPT"/>
</dbReference>
<comment type="subunit">
    <text evidence="10">Monomer.</text>
</comment>
<evidence type="ECO:0000313" key="15">
    <source>
        <dbReference type="Proteomes" id="UP000237684"/>
    </source>
</evidence>
<comment type="similarity">
    <text evidence="3 10 13">Belongs to the IPP transferase family.</text>
</comment>
<evidence type="ECO:0000256" key="13">
    <source>
        <dbReference type="RuleBase" id="RU003785"/>
    </source>
</evidence>
<dbReference type="OrthoDB" id="9776390at2"/>
<dbReference type="InterPro" id="IPR039657">
    <property type="entry name" value="Dimethylallyltransferase"/>
</dbReference>
<name>A0A2S8STR3_9BACT</name>
<sequence length="311" mass="34416">MKTHKKLLLCIVGPTASGKSALAMQLCALLNGEIVSCDSMQIYRGCDIATSKPTRHEQNLVPHHLIDICEPNQRFSAAQWAAQAAKCCAEIESRDRVPILCGGTGFWLRALLQPEVLSAVPPNPELRKQLQAELETSGAAAMHEKLSALDAGAAARLHPNDAFRVVRALEIALGEKPESTKNEVLKESDYDAQIFALDWPREMLYARINTRVDAMLEAGFEAELRALRNHWGNDAPALGGVGYQQMLPVLDDPSRFEEGVETWKRDTRRYAKRQITWFAHQLPVSWLSAEGELSELAAQIAKSYKFDGAAV</sequence>
<comment type="caution">
    <text evidence="10">Lacks conserved residue(s) required for the propagation of feature annotation.</text>
</comment>
<accession>A0A2S8STR3</accession>